<evidence type="ECO:0000313" key="2">
    <source>
        <dbReference type="EMBL" id="SFE61588.1"/>
    </source>
</evidence>
<feature type="transmembrane region" description="Helical" evidence="1">
    <location>
        <begin position="25"/>
        <end position="45"/>
    </location>
</feature>
<dbReference type="EMBL" id="FOLQ01000016">
    <property type="protein sequence ID" value="SFE61588.1"/>
    <property type="molecule type" value="Genomic_DNA"/>
</dbReference>
<keyword evidence="1" id="KW-0812">Transmembrane</keyword>
<keyword evidence="3" id="KW-1185">Reference proteome</keyword>
<keyword evidence="1" id="KW-0472">Membrane</keyword>
<evidence type="ECO:0000313" key="3">
    <source>
        <dbReference type="Proteomes" id="UP000198598"/>
    </source>
</evidence>
<protein>
    <submittedName>
        <fullName evidence="2">Uncharacterized protein</fullName>
    </submittedName>
</protein>
<gene>
    <name evidence="2" type="ORF">SAMN05216167_11658</name>
</gene>
<proteinExistence type="predicted"/>
<sequence length="110" mass="12593">MLSGQYKPFQAMGNRNNVNGKTGTFINWITVWGFIFGCIAFNLYIDNRQTVLKKNHYRTRYEAASQRADSLYRETIRLERHLQKIEASTVQRTSAGLSGKTQKSLASSEL</sequence>
<dbReference type="Proteomes" id="UP000198598">
    <property type="component" value="Unassembled WGS sequence"/>
</dbReference>
<accession>A0A1I2C0C6</accession>
<reference evidence="2 3" key="1">
    <citation type="submission" date="2016-10" db="EMBL/GenBank/DDBJ databases">
        <authorList>
            <person name="de Groot N.N."/>
        </authorList>
    </citation>
    <scope>NUCLEOTIDE SEQUENCE [LARGE SCALE GENOMIC DNA]</scope>
    <source>
        <strain evidence="2 3">DSM 26130</strain>
    </source>
</reference>
<name>A0A1I2C0C6_9BACT</name>
<keyword evidence="1" id="KW-1133">Transmembrane helix</keyword>
<dbReference type="AlphaFoldDB" id="A0A1I2C0C6"/>
<organism evidence="2 3">
    <name type="scientific">Spirosoma endophyticum</name>
    <dbReference type="NCBI Taxonomy" id="662367"/>
    <lineage>
        <taxon>Bacteria</taxon>
        <taxon>Pseudomonadati</taxon>
        <taxon>Bacteroidota</taxon>
        <taxon>Cytophagia</taxon>
        <taxon>Cytophagales</taxon>
        <taxon>Cytophagaceae</taxon>
        <taxon>Spirosoma</taxon>
    </lineage>
</organism>
<evidence type="ECO:0000256" key="1">
    <source>
        <dbReference type="SAM" id="Phobius"/>
    </source>
</evidence>
<dbReference type="STRING" id="662367.SAMN05216167_11658"/>